<feature type="domain" description="Sigma-54 factor interaction" evidence="7">
    <location>
        <begin position="145"/>
        <end position="374"/>
    </location>
</feature>
<feature type="modified residue" description="4-aspartylphosphate" evidence="6">
    <location>
        <position position="53"/>
    </location>
</feature>
<proteinExistence type="predicted"/>
<protein>
    <submittedName>
        <fullName evidence="9">Sigma-54 dependent transcriptional regulator</fullName>
    </submittedName>
</protein>
<dbReference type="PROSITE" id="PS50045">
    <property type="entry name" value="SIGMA54_INTERACT_4"/>
    <property type="match status" value="1"/>
</dbReference>
<dbReference type="PROSITE" id="PS00676">
    <property type="entry name" value="SIGMA54_INTERACT_2"/>
    <property type="match status" value="1"/>
</dbReference>
<evidence type="ECO:0000313" key="10">
    <source>
        <dbReference type="Proteomes" id="UP001501772"/>
    </source>
</evidence>
<evidence type="ECO:0000256" key="4">
    <source>
        <dbReference type="ARBA" id="ARBA00023125"/>
    </source>
</evidence>
<dbReference type="InterPro" id="IPR009057">
    <property type="entry name" value="Homeodomain-like_sf"/>
</dbReference>
<evidence type="ECO:0000256" key="5">
    <source>
        <dbReference type="ARBA" id="ARBA00023163"/>
    </source>
</evidence>
<keyword evidence="5" id="KW-0804">Transcription</keyword>
<dbReference type="SMART" id="SM00382">
    <property type="entry name" value="AAA"/>
    <property type="match status" value="1"/>
</dbReference>
<keyword evidence="3" id="KW-0805">Transcription regulation</keyword>
<dbReference type="InterPro" id="IPR027417">
    <property type="entry name" value="P-loop_NTPase"/>
</dbReference>
<evidence type="ECO:0000256" key="6">
    <source>
        <dbReference type="PROSITE-ProRule" id="PRU00169"/>
    </source>
</evidence>
<dbReference type="Pfam" id="PF00158">
    <property type="entry name" value="Sigma54_activat"/>
    <property type="match status" value="1"/>
</dbReference>
<dbReference type="Pfam" id="PF00072">
    <property type="entry name" value="Response_reg"/>
    <property type="match status" value="1"/>
</dbReference>
<dbReference type="InterPro" id="IPR002197">
    <property type="entry name" value="HTH_Fis"/>
</dbReference>
<evidence type="ECO:0000256" key="2">
    <source>
        <dbReference type="ARBA" id="ARBA00022840"/>
    </source>
</evidence>
<dbReference type="Gene3D" id="3.40.50.2300">
    <property type="match status" value="1"/>
</dbReference>
<dbReference type="Gene3D" id="3.40.50.300">
    <property type="entry name" value="P-loop containing nucleotide triphosphate hydrolases"/>
    <property type="match status" value="1"/>
</dbReference>
<dbReference type="PANTHER" id="PTHR32071">
    <property type="entry name" value="TRANSCRIPTIONAL REGULATORY PROTEIN"/>
    <property type="match status" value="1"/>
</dbReference>
<dbReference type="InterPro" id="IPR058031">
    <property type="entry name" value="AAA_lid_NorR"/>
</dbReference>
<comment type="caution">
    <text evidence="9">The sequence shown here is derived from an EMBL/GenBank/DDBJ whole genome shotgun (WGS) entry which is preliminary data.</text>
</comment>
<feature type="domain" description="Response regulatory" evidence="8">
    <location>
        <begin position="4"/>
        <end position="118"/>
    </location>
</feature>
<dbReference type="InterPro" id="IPR025944">
    <property type="entry name" value="Sigma_54_int_dom_CS"/>
</dbReference>
<dbReference type="SUPFAM" id="SSF46689">
    <property type="entry name" value="Homeodomain-like"/>
    <property type="match status" value="1"/>
</dbReference>
<keyword evidence="2" id="KW-0067">ATP-binding</keyword>
<dbReference type="Proteomes" id="UP001501772">
    <property type="component" value="Unassembled WGS sequence"/>
</dbReference>
<dbReference type="Gene3D" id="1.10.8.60">
    <property type="match status" value="1"/>
</dbReference>
<keyword evidence="10" id="KW-1185">Reference proteome</keyword>
<name>A0ABP8BE34_9SPHI</name>
<dbReference type="SMART" id="SM00448">
    <property type="entry name" value="REC"/>
    <property type="match status" value="1"/>
</dbReference>
<dbReference type="InterPro" id="IPR011006">
    <property type="entry name" value="CheY-like_superfamily"/>
</dbReference>
<dbReference type="PROSITE" id="PS00688">
    <property type="entry name" value="SIGMA54_INTERACT_3"/>
    <property type="match status" value="1"/>
</dbReference>
<gene>
    <name evidence="9" type="ORF">GCM10022289_23030</name>
</gene>
<reference evidence="10" key="1">
    <citation type="journal article" date="2019" name="Int. J. Syst. Evol. Microbiol.">
        <title>The Global Catalogue of Microorganisms (GCM) 10K type strain sequencing project: providing services to taxonomists for standard genome sequencing and annotation.</title>
        <authorList>
            <consortium name="The Broad Institute Genomics Platform"/>
            <consortium name="The Broad Institute Genome Sequencing Center for Infectious Disease"/>
            <person name="Wu L."/>
            <person name="Ma J."/>
        </authorList>
    </citation>
    <scope>NUCLEOTIDE SEQUENCE [LARGE SCALE GENOMIC DNA]</scope>
    <source>
        <strain evidence="10">JCM 17626</strain>
    </source>
</reference>
<sequence length="472" mass="53419">MKNKILIIDDEINVGLLLSRYLTKNGFEVSNTTTGTSAIEMLENEKFDLILCDYRLDDTDGREILKHVKENYPATGVIIITGYSDIRLAVELIKMGAYDYIVKPLYPDEILNTVNKSLETKKALKKHSSNKNENKAEILNFPKYVEGKSKPSLKLLEQINLVAPTNYSIILHGKSGTGKECVAKTIHLNSLRKNEPFVAMDCGSLSKELAASEFFGHEKGSFTGALSTKVGHFEQANGGTLFLDEVANLSYETQAILLRAVQERKIKRIGSTKEIDLDVRIIIATNENLENCIQKGTFREDLYHRFNEFSINVPSLKDRSEDILVFADCFLAEANEELNKNIVSFSKEVKNCFLTYNWPGNVRELKNVIRRVALLTNGHQIEMSALPLEFEKVSSAKSQQREKRLTALKKSGNTAQDLKKLTKEAEYTAILNVLKEVNFNKTKAAKILQIDRKTLYNKIKVNNLNEEEIENR</sequence>
<dbReference type="InterPro" id="IPR025943">
    <property type="entry name" value="Sigma_54_int_dom_ATP-bd_2"/>
</dbReference>
<dbReference type="PANTHER" id="PTHR32071:SF81">
    <property type="entry name" value="PROPIONATE CATABOLISM OPERON REGULATORY PROTEIN"/>
    <property type="match status" value="1"/>
</dbReference>
<dbReference type="EMBL" id="BAABBY010000005">
    <property type="protein sequence ID" value="GAA4204684.1"/>
    <property type="molecule type" value="Genomic_DNA"/>
</dbReference>
<dbReference type="CDD" id="cd00009">
    <property type="entry name" value="AAA"/>
    <property type="match status" value="1"/>
</dbReference>
<dbReference type="SUPFAM" id="SSF52172">
    <property type="entry name" value="CheY-like"/>
    <property type="match status" value="1"/>
</dbReference>
<evidence type="ECO:0000256" key="3">
    <source>
        <dbReference type="ARBA" id="ARBA00023015"/>
    </source>
</evidence>
<keyword evidence="1" id="KW-0547">Nucleotide-binding</keyword>
<dbReference type="Gene3D" id="1.10.10.60">
    <property type="entry name" value="Homeodomain-like"/>
    <property type="match status" value="1"/>
</dbReference>
<dbReference type="PROSITE" id="PS50110">
    <property type="entry name" value="RESPONSE_REGULATORY"/>
    <property type="match status" value="1"/>
</dbReference>
<dbReference type="InterPro" id="IPR001789">
    <property type="entry name" value="Sig_transdc_resp-reg_receiver"/>
</dbReference>
<organism evidence="9 10">
    <name type="scientific">Pedobacter jeongneungensis</name>
    <dbReference type="NCBI Taxonomy" id="947309"/>
    <lineage>
        <taxon>Bacteria</taxon>
        <taxon>Pseudomonadati</taxon>
        <taxon>Bacteroidota</taxon>
        <taxon>Sphingobacteriia</taxon>
        <taxon>Sphingobacteriales</taxon>
        <taxon>Sphingobacteriaceae</taxon>
        <taxon>Pedobacter</taxon>
    </lineage>
</organism>
<dbReference type="InterPro" id="IPR002078">
    <property type="entry name" value="Sigma_54_int"/>
</dbReference>
<dbReference type="RefSeq" id="WP_344851600.1">
    <property type="nucleotide sequence ID" value="NZ_BAABBY010000005.1"/>
</dbReference>
<keyword evidence="4" id="KW-0238">DNA-binding</keyword>
<dbReference type="Pfam" id="PF25601">
    <property type="entry name" value="AAA_lid_14"/>
    <property type="match status" value="1"/>
</dbReference>
<evidence type="ECO:0000259" key="7">
    <source>
        <dbReference type="PROSITE" id="PS50045"/>
    </source>
</evidence>
<dbReference type="SUPFAM" id="SSF52540">
    <property type="entry name" value="P-loop containing nucleoside triphosphate hydrolases"/>
    <property type="match status" value="1"/>
</dbReference>
<accession>A0ABP8BE34</accession>
<dbReference type="Pfam" id="PF02954">
    <property type="entry name" value="HTH_8"/>
    <property type="match status" value="1"/>
</dbReference>
<dbReference type="PRINTS" id="PR01590">
    <property type="entry name" value="HTHFIS"/>
</dbReference>
<evidence type="ECO:0000259" key="8">
    <source>
        <dbReference type="PROSITE" id="PS50110"/>
    </source>
</evidence>
<evidence type="ECO:0000313" key="9">
    <source>
        <dbReference type="EMBL" id="GAA4204684.1"/>
    </source>
</evidence>
<dbReference type="InterPro" id="IPR003593">
    <property type="entry name" value="AAA+_ATPase"/>
</dbReference>
<keyword evidence="6" id="KW-0597">Phosphoprotein</keyword>
<evidence type="ECO:0000256" key="1">
    <source>
        <dbReference type="ARBA" id="ARBA00022741"/>
    </source>
</evidence>